<dbReference type="OrthoDB" id="9795306at2"/>
<protein>
    <submittedName>
        <fullName evidence="2">Glyoxalase</fullName>
    </submittedName>
    <submittedName>
        <fullName evidence="3">VOC family protein</fullName>
    </submittedName>
</protein>
<sequence length="143" mass="16120">MPKLNPYLNFNGTAEEAFNFYKSIFGGEFAGEIHKMGNAPGTENLSEEEKNRVMHIALPVGNDLLMASDIVPGFGQTLTVGNNNYVSIFPDSREEAERIFKGLSEGGNIEMPLEDQFWGDYFGSFQDKYGVHWMVNYNEEYGK</sequence>
<evidence type="ECO:0000259" key="1">
    <source>
        <dbReference type="Pfam" id="PF06983"/>
    </source>
</evidence>
<dbReference type="InterPro" id="IPR029068">
    <property type="entry name" value="Glyas_Bleomycin-R_OHBP_Dase"/>
</dbReference>
<dbReference type="PANTHER" id="PTHR33990:SF1">
    <property type="entry name" value="PROTEIN YJDN"/>
    <property type="match status" value="1"/>
</dbReference>
<feature type="domain" description="PhnB-like" evidence="1">
    <location>
        <begin position="3"/>
        <end position="135"/>
    </location>
</feature>
<organism evidence="2 4">
    <name type="scientific">Chryseobacterium gallinarum</name>
    <dbReference type="NCBI Taxonomy" id="1324352"/>
    <lineage>
        <taxon>Bacteria</taxon>
        <taxon>Pseudomonadati</taxon>
        <taxon>Bacteroidota</taxon>
        <taxon>Flavobacteriia</taxon>
        <taxon>Flavobacteriales</taxon>
        <taxon>Weeksellaceae</taxon>
        <taxon>Chryseobacterium group</taxon>
        <taxon>Chryseobacterium</taxon>
    </lineage>
</organism>
<dbReference type="STRING" id="1324352.OK18_20030"/>
<dbReference type="Gene3D" id="3.10.180.10">
    <property type="entry name" value="2,3-Dihydroxybiphenyl 1,2-Dioxygenase, domain 1"/>
    <property type="match status" value="1"/>
</dbReference>
<dbReference type="PATRIC" id="fig|1324352.5.peg.4211"/>
<dbReference type="Proteomes" id="UP000501570">
    <property type="component" value="Chromosome"/>
</dbReference>
<gene>
    <name evidence="3" type="ORF">FOB44_02600</name>
    <name evidence="2" type="ORF">OK18_20030</name>
</gene>
<evidence type="ECO:0000313" key="3">
    <source>
        <dbReference type="EMBL" id="QIY89611.1"/>
    </source>
</evidence>
<evidence type="ECO:0000313" key="4">
    <source>
        <dbReference type="Proteomes" id="UP000035213"/>
    </source>
</evidence>
<dbReference type="RefSeq" id="WP_050020384.1">
    <property type="nucleotide sequence ID" value="NZ_CP009928.1"/>
</dbReference>
<name>A0A0G3MBZ9_CHRGL</name>
<dbReference type="Pfam" id="PF06983">
    <property type="entry name" value="3-dmu-9_3-mt"/>
    <property type="match status" value="1"/>
</dbReference>
<accession>A0A0G3MBZ9</accession>
<keyword evidence="5" id="KW-1185">Reference proteome</keyword>
<dbReference type="EMBL" id="CP050995">
    <property type="protein sequence ID" value="QIY89611.1"/>
    <property type="molecule type" value="Genomic_DNA"/>
</dbReference>
<dbReference type="EMBL" id="CP009928">
    <property type="protein sequence ID" value="AKK74592.1"/>
    <property type="molecule type" value="Genomic_DNA"/>
</dbReference>
<proteinExistence type="predicted"/>
<dbReference type="SUPFAM" id="SSF54593">
    <property type="entry name" value="Glyoxalase/Bleomycin resistance protein/Dihydroxybiphenyl dioxygenase"/>
    <property type="match status" value="1"/>
</dbReference>
<dbReference type="KEGG" id="cgn:OK18_20030"/>
<reference evidence="3 5" key="2">
    <citation type="submission" date="2019-09" db="EMBL/GenBank/DDBJ databases">
        <title>FDA dAtabase for Regulatory Grade micrObial Sequences (FDA-ARGOS): Supporting development and validation of Infectious Disease Dx tests.</title>
        <authorList>
            <person name="Sciortino C."/>
            <person name="Tallon L."/>
            <person name="Sadzewicz L."/>
            <person name="Vavikolanu K."/>
            <person name="Mehta A."/>
            <person name="Aluvathingal J."/>
            <person name="Nadendla S."/>
            <person name="Nandy P."/>
            <person name="Geyer C."/>
            <person name="Yan Y."/>
            <person name="Sichtig H."/>
        </authorList>
    </citation>
    <scope>NUCLEOTIDE SEQUENCE [LARGE SCALE GENOMIC DNA]</scope>
    <source>
        <strain evidence="3 5">FDAARGOS_636</strain>
    </source>
</reference>
<dbReference type="AlphaFoldDB" id="A0A0G3MBZ9"/>
<dbReference type="Proteomes" id="UP000035213">
    <property type="component" value="Chromosome"/>
</dbReference>
<dbReference type="PANTHER" id="PTHR33990">
    <property type="entry name" value="PROTEIN YJDN-RELATED"/>
    <property type="match status" value="1"/>
</dbReference>
<evidence type="ECO:0000313" key="2">
    <source>
        <dbReference type="EMBL" id="AKK74592.1"/>
    </source>
</evidence>
<reference evidence="2 4" key="1">
    <citation type="submission" date="2014-11" db="EMBL/GenBank/DDBJ databases">
        <authorList>
            <person name="Park G.-S."/>
            <person name="Hong S.-J."/>
            <person name="Jung B.K."/>
            <person name="Khan A.R."/>
            <person name="Kwak Y."/>
            <person name="Shin J.-H."/>
        </authorList>
    </citation>
    <scope>NUCLEOTIDE SEQUENCE [LARGE SCALE GENOMIC DNA]</scope>
    <source>
        <strain evidence="2 4">DSM 27622</strain>
    </source>
</reference>
<evidence type="ECO:0000313" key="5">
    <source>
        <dbReference type="Proteomes" id="UP000501570"/>
    </source>
</evidence>
<dbReference type="InterPro" id="IPR028973">
    <property type="entry name" value="PhnB-like"/>
</dbReference>
<dbReference type="CDD" id="cd06588">
    <property type="entry name" value="PhnB_like"/>
    <property type="match status" value="1"/>
</dbReference>